<reference evidence="3" key="1">
    <citation type="submission" date="2023-11" db="EMBL/GenBank/DDBJ databases">
        <title>Genome assemblies of two species of porcelain crab, Petrolisthes cinctipes and Petrolisthes manimaculis (Anomura: Porcellanidae).</title>
        <authorList>
            <person name="Angst P."/>
        </authorList>
    </citation>
    <scope>NUCLEOTIDE SEQUENCE</scope>
    <source>
        <strain evidence="3">PB745_02</strain>
        <tissue evidence="3">Gill</tissue>
    </source>
</reference>
<evidence type="ECO:0000313" key="4">
    <source>
        <dbReference type="Proteomes" id="UP001292094"/>
    </source>
</evidence>
<dbReference type="AlphaFoldDB" id="A0AAE1PFM8"/>
<dbReference type="PANTHER" id="PTHR46312">
    <property type="entry name" value="NACHT DOMAIN-CONTAINING PROTEIN"/>
    <property type="match status" value="1"/>
</dbReference>
<dbReference type="InterPro" id="IPR027417">
    <property type="entry name" value="P-loop_NTPase"/>
</dbReference>
<dbReference type="Pfam" id="PF05729">
    <property type="entry name" value="NACHT"/>
    <property type="match status" value="1"/>
</dbReference>
<dbReference type="EMBL" id="JAWZYT010002103">
    <property type="protein sequence ID" value="KAK4306671.1"/>
    <property type="molecule type" value="Genomic_DNA"/>
</dbReference>
<comment type="caution">
    <text evidence="3">The sequence shown here is derived from an EMBL/GenBank/DDBJ whole genome shotgun (WGS) entry which is preliminary data.</text>
</comment>
<proteinExistence type="predicted"/>
<feature type="compositionally biased region" description="Low complexity" evidence="1">
    <location>
        <begin position="606"/>
        <end position="619"/>
    </location>
</feature>
<accession>A0AAE1PFM8</accession>
<evidence type="ECO:0000256" key="1">
    <source>
        <dbReference type="SAM" id="MobiDB-lite"/>
    </source>
</evidence>
<dbReference type="Gene3D" id="3.40.50.300">
    <property type="entry name" value="P-loop containing nucleotide triphosphate hydrolases"/>
    <property type="match status" value="1"/>
</dbReference>
<name>A0AAE1PFM8_9EUCA</name>
<dbReference type="InterPro" id="IPR007111">
    <property type="entry name" value="NACHT_NTPase"/>
</dbReference>
<keyword evidence="4" id="KW-1185">Reference proteome</keyword>
<sequence>MAAGHNLLNRPVGDINFQRYFSCVFEVVQREMCRVFLYLYEHHQPDPNVYVGQRLREIPNGWARIGRIEKEMLMNQRVSPYEMDICLLYTLLQRTCGLQPDTQNDSVWNTPTSPDGIERQLYLLKERRNHLVHNANAYLNLTKQELIEKVNVLERLCCNIVTKAAIHTGRSPDTDTARITSQLHDILNSSQLSELHPQQWLIMAREEQRLIAALPQYQEFFAPVRFLVPSNPESLPVGEVDLLNTLFSCRYPDGSAIQVIIVKGQAGVGKTNWCKRVWKSWVSSYMTDNTEYDLMVKVECGQVTTRDVGRLVKEELLPQASQDCDPSQVVKLLTSLRVVWLLDGMEEPAPEAIHLLRFIIDKFSDKHLVVVTCQHHYINEVRTQVQNKRVCEITLQGLNMKGVHSLLKHLLQNKQLYSRFIEDAKVLNVEVVKKLFNPLKLTLAVTLWKEGKLDLGNKASFLQLYSAVEAAHVVKVSTRMAGKWGLTTEESRVRINVWLKELYSIAFHMTLKNQLVSLDKHNTKLFKEKSLLLLPSYSDCFSTFLTNQSDVNSSETTYRFIHLSQQYYLAAQYVCQQLLSDPSQDLMSLLHLDVGNVTDTNVGNVTDTDVGNVTDTDVGSNTDTDVGSNTDTDVGSNTDTDVGSNTDTDVGSNTDTDVGNVTNQSLYDQLYEMMLWVFSILDSRSELNERIVKTLISFLSHCRRCDWMEVVHHAGYSDTVARLVAIDDEFINKWQHSPEFKVESVGNEQCIKVIPTQHTAR</sequence>
<protein>
    <recommendedName>
        <fullName evidence="2">NACHT domain-containing protein</fullName>
    </recommendedName>
</protein>
<dbReference type="PANTHER" id="PTHR46312:SF2">
    <property type="entry name" value="NUCLEOTIDE-BINDING OLIGOMERIZATION DOMAIN-CONTAINING PROTEIN 2-LIKE"/>
    <property type="match status" value="1"/>
</dbReference>
<evidence type="ECO:0000259" key="2">
    <source>
        <dbReference type="Pfam" id="PF05729"/>
    </source>
</evidence>
<feature type="region of interest" description="Disordered" evidence="1">
    <location>
        <begin position="606"/>
        <end position="657"/>
    </location>
</feature>
<feature type="compositionally biased region" description="Polar residues" evidence="1">
    <location>
        <begin position="620"/>
        <end position="657"/>
    </location>
</feature>
<feature type="domain" description="NACHT" evidence="2">
    <location>
        <begin position="259"/>
        <end position="413"/>
    </location>
</feature>
<dbReference type="SUPFAM" id="SSF52540">
    <property type="entry name" value="P-loop containing nucleoside triphosphate hydrolases"/>
    <property type="match status" value="1"/>
</dbReference>
<dbReference type="Proteomes" id="UP001292094">
    <property type="component" value="Unassembled WGS sequence"/>
</dbReference>
<gene>
    <name evidence="3" type="ORF">Pmani_021528</name>
</gene>
<organism evidence="3 4">
    <name type="scientific">Petrolisthes manimaculis</name>
    <dbReference type="NCBI Taxonomy" id="1843537"/>
    <lineage>
        <taxon>Eukaryota</taxon>
        <taxon>Metazoa</taxon>
        <taxon>Ecdysozoa</taxon>
        <taxon>Arthropoda</taxon>
        <taxon>Crustacea</taxon>
        <taxon>Multicrustacea</taxon>
        <taxon>Malacostraca</taxon>
        <taxon>Eumalacostraca</taxon>
        <taxon>Eucarida</taxon>
        <taxon>Decapoda</taxon>
        <taxon>Pleocyemata</taxon>
        <taxon>Anomura</taxon>
        <taxon>Galatheoidea</taxon>
        <taxon>Porcellanidae</taxon>
        <taxon>Petrolisthes</taxon>
    </lineage>
</organism>
<evidence type="ECO:0000313" key="3">
    <source>
        <dbReference type="EMBL" id="KAK4306671.1"/>
    </source>
</evidence>